<evidence type="ECO:0000313" key="5">
    <source>
        <dbReference type="Proteomes" id="UP001412067"/>
    </source>
</evidence>
<dbReference type="InterPro" id="IPR029045">
    <property type="entry name" value="ClpP/crotonase-like_dom_sf"/>
</dbReference>
<comment type="catalytic activity">
    <reaction evidence="2">
        <text>3-hydroxy-2-methylpropanoyl-CoA + H2O = 3-hydroxy-2-methylpropanoate + CoA + H(+)</text>
        <dbReference type="Rhea" id="RHEA:20888"/>
        <dbReference type="ChEBI" id="CHEBI:11805"/>
        <dbReference type="ChEBI" id="CHEBI:15377"/>
        <dbReference type="ChEBI" id="CHEBI:15378"/>
        <dbReference type="ChEBI" id="CHEBI:57287"/>
        <dbReference type="ChEBI" id="CHEBI:57340"/>
        <dbReference type="EC" id="3.1.2.4"/>
    </reaction>
</comment>
<feature type="domain" description="Enoyl-CoA hydratase/isomerase" evidence="3">
    <location>
        <begin position="19"/>
        <end position="368"/>
    </location>
</feature>
<dbReference type="Proteomes" id="UP001412067">
    <property type="component" value="Unassembled WGS sequence"/>
</dbReference>
<evidence type="ECO:0000256" key="2">
    <source>
        <dbReference type="RuleBase" id="RU369070"/>
    </source>
</evidence>
<evidence type="ECO:0000313" key="4">
    <source>
        <dbReference type="EMBL" id="KAK8941953.1"/>
    </source>
</evidence>
<accession>A0ABR2LJ78</accession>
<evidence type="ECO:0000256" key="1">
    <source>
        <dbReference type="ARBA" id="ARBA00022801"/>
    </source>
</evidence>
<dbReference type="Pfam" id="PF16113">
    <property type="entry name" value="ECH_2"/>
    <property type="match status" value="1"/>
</dbReference>
<comment type="function">
    <text evidence="2">Hydrolyzes 3-hydroxyisobutyryl-CoA (HIBYL-CoA), a saline catabolite. Has high activity toward isobutyryl-CoA. Could be an isobutyryl-CoA dehydrogenase that functions in valine catabolism.</text>
</comment>
<dbReference type="EC" id="3.1.2.4" evidence="2"/>
<dbReference type="PANTHER" id="PTHR43176:SF5">
    <property type="entry name" value="3-HYDROXYISOBUTYRYL-COA HYDROLASE-LIKE PROTEIN 4, MITOCHONDRIAL"/>
    <property type="match status" value="1"/>
</dbReference>
<comment type="similarity">
    <text evidence="2">Belongs to the enoyl-CoA hydratase/isomerase family.</text>
</comment>
<dbReference type="InterPro" id="IPR032259">
    <property type="entry name" value="HIBYL-CoA-H"/>
</dbReference>
<dbReference type="SUPFAM" id="SSF52096">
    <property type="entry name" value="ClpP/crotonase"/>
    <property type="match status" value="1"/>
</dbReference>
<evidence type="ECO:0000259" key="3">
    <source>
        <dbReference type="Pfam" id="PF16113"/>
    </source>
</evidence>
<proteinExistence type="inferred from homology"/>
<keyword evidence="5" id="KW-1185">Reference proteome</keyword>
<dbReference type="PANTHER" id="PTHR43176">
    <property type="entry name" value="3-HYDROXYISOBUTYRYL-COA HYDROLASE-RELATED"/>
    <property type="match status" value="1"/>
</dbReference>
<keyword evidence="1 2" id="KW-0378">Hydrolase</keyword>
<reference evidence="4 5" key="1">
    <citation type="journal article" date="2022" name="Nat. Plants">
        <title>Genomes of leafy and leafless Platanthera orchids illuminate the evolution of mycoheterotrophy.</title>
        <authorList>
            <person name="Li M.H."/>
            <person name="Liu K.W."/>
            <person name="Li Z."/>
            <person name="Lu H.C."/>
            <person name="Ye Q.L."/>
            <person name="Zhang D."/>
            <person name="Wang J.Y."/>
            <person name="Li Y.F."/>
            <person name="Zhong Z.M."/>
            <person name="Liu X."/>
            <person name="Yu X."/>
            <person name="Liu D.K."/>
            <person name="Tu X.D."/>
            <person name="Liu B."/>
            <person name="Hao Y."/>
            <person name="Liao X.Y."/>
            <person name="Jiang Y.T."/>
            <person name="Sun W.H."/>
            <person name="Chen J."/>
            <person name="Chen Y.Q."/>
            <person name="Ai Y."/>
            <person name="Zhai J.W."/>
            <person name="Wu S.S."/>
            <person name="Zhou Z."/>
            <person name="Hsiao Y.Y."/>
            <person name="Wu W.L."/>
            <person name="Chen Y.Y."/>
            <person name="Lin Y.F."/>
            <person name="Hsu J.L."/>
            <person name="Li C.Y."/>
            <person name="Wang Z.W."/>
            <person name="Zhao X."/>
            <person name="Zhong W.Y."/>
            <person name="Ma X.K."/>
            <person name="Ma L."/>
            <person name="Huang J."/>
            <person name="Chen G.Z."/>
            <person name="Huang M.Z."/>
            <person name="Huang L."/>
            <person name="Peng D.H."/>
            <person name="Luo Y.B."/>
            <person name="Zou S.Q."/>
            <person name="Chen S.P."/>
            <person name="Lan S."/>
            <person name="Tsai W.C."/>
            <person name="Van de Peer Y."/>
            <person name="Liu Z.J."/>
        </authorList>
    </citation>
    <scope>NUCLEOTIDE SEQUENCE [LARGE SCALE GENOMIC DNA]</scope>
    <source>
        <strain evidence="4">Lor288</strain>
    </source>
</reference>
<gene>
    <name evidence="4" type="ORF">KSP40_PGU010308</name>
</gene>
<name>A0ABR2LJ78_9ASPA</name>
<dbReference type="InterPro" id="IPR045004">
    <property type="entry name" value="ECH_dom"/>
</dbReference>
<dbReference type="CDD" id="cd06558">
    <property type="entry name" value="crotonase-like"/>
    <property type="match status" value="1"/>
</dbReference>
<dbReference type="EMBL" id="JBBWWR010000019">
    <property type="protein sequence ID" value="KAK8941953.1"/>
    <property type="molecule type" value="Genomic_DNA"/>
</dbReference>
<comment type="caution">
    <text evidence="4">The sequence shown here is derived from an EMBL/GenBank/DDBJ whole genome shotgun (WGS) entry which is preliminary data.</text>
</comment>
<dbReference type="Gene3D" id="3.90.226.10">
    <property type="entry name" value="2-enoyl-CoA Hydratase, Chain A, domain 1"/>
    <property type="match status" value="1"/>
</dbReference>
<organism evidence="4 5">
    <name type="scientific">Platanthera guangdongensis</name>
    <dbReference type="NCBI Taxonomy" id="2320717"/>
    <lineage>
        <taxon>Eukaryota</taxon>
        <taxon>Viridiplantae</taxon>
        <taxon>Streptophyta</taxon>
        <taxon>Embryophyta</taxon>
        <taxon>Tracheophyta</taxon>
        <taxon>Spermatophyta</taxon>
        <taxon>Magnoliopsida</taxon>
        <taxon>Liliopsida</taxon>
        <taxon>Asparagales</taxon>
        <taxon>Orchidaceae</taxon>
        <taxon>Orchidoideae</taxon>
        <taxon>Orchideae</taxon>
        <taxon>Orchidinae</taxon>
        <taxon>Platanthera</taxon>
    </lineage>
</organism>
<comment type="pathway">
    <text evidence="2">Amino-acid degradation; L-valine degradation.</text>
</comment>
<sequence length="386" mass="42469">MSGSVDEFVRGSVFPNGLAVITLDRPKALNAMNLDMDIKYKEYLDEWENNPNVKCVLVESSSSRAFSAGMDIKGLVAEIHKEKNTTLVQKVFAAEYSLICKIFDYRKPYLSVMDGVTMGFGIGLSGHGRYRIITERTLLAMPENGIGLFPDVGFAYMAAQSPGGGAIGSYLAMTGRRISSPVDALYVGLGTHYVPSGNLASLRETLQSYKFSEDAHLNVQTILSQYIMEPDSDAQLKLLLPHIVSSFGREKTVSETVKELKQQKLNADAQVAEWARDALQGLGKGAPFSLCLTKRHFSKVTSAHGNDEDQLSKLHGVMKIEYRIALRSSLRTDFIEGVRAVLVDKDQNPKWNPATLEDVDLNEVEAAFEPLPAQIELNVASADDKL</sequence>
<dbReference type="NCBIfam" id="NF004127">
    <property type="entry name" value="PRK05617.1"/>
    <property type="match status" value="1"/>
</dbReference>
<protein>
    <recommendedName>
        <fullName evidence="2">3-hydroxyisobutyryl-CoA hydrolase</fullName>
        <shortName evidence="2">HIB-CoA hydrolase</shortName>
        <shortName evidence="2">HIBYL-CoA-H</shortName>
        <ecNumber evidence="2">3.1.2.4</ecNumber>
    </recommendedName>
    <alternativeName>
        <fullName evidence="2">3-hydroxyisobutyryl-coenzyme A hydrolase</fullName>
    </alternativeName>
</protein>